<protein>
    <recommendedName>
        <fullName evidence="6 10">5-hydroxyisourate hydrolase</fullName>
        <shortName evidence="10">HIU hydrolase</shortName>
        <shortName evidence="10">HIUHase</shortName>
        <ecNumber evidence="5 10">3.5.2.17</ecNumber>
    </recommendedName>
</protein>
<evidence type="ECO:0000256" key="5">
    <source>
        <dbReference type="ARBA" id="ARBA00012609"/>
    </source>
</evidence>
<comment type="caution">
    <text evidence="12">The sequence shown here is derived from an EMBL/GenBank/DDBJ whole genome shotgun (WGS) entry which is preliminary data.</text>
</comment>
<comment type="catalytic activity">
    <reaction evidence="1 10">
        <text>5-hydroxyisourate + H2O = 5-hydroxy-2-oxo-4-ureido-2,5-dihydro-1H-imidazole-5-carboxylate + H(+)</text>
        <dbReference type="Rhea" id="RHEA:23736"/>
        <dbReference type="ChEBI" id="CHEBI:15377"/>
        <dbReference type="ChEBI" id="CHEBI:15378"/>
        <dbReference type="ChEBI" id="CHEBI:18072"/>
        <dbReference type="ChEBI" id="CHEBI:58639"/>
        <dbReference type="EC" id="3.5.2.17"/>
    </reaction>
</comment>
<feature type="binding site" evidence="9">
    <location>
        <position position="7"/>
    </location>
    <ligand>
        <name>substrate</name>
    </ligand>
</feature>
<evidence type="ECO:0000256" key="6">
    <source>
        <dbReference type="ARBA" id="ARBA00017539"/>
    </source>
</evidence>
<evidence type="ECO:0000256" key="8">
    <source>
        <dbReference type="ARBA" id="ARBA00022801"/>
    </source>
</evidence>
<dbReference type="InterPro" id="IPR014306">
    <property type="entry name" value="Hydroxyisourate_hydrolase"/>
</dbReference>
<evidence type="ECO:0000256" key="3">
    <source>
        <dbReference type="ARBA" id="ARBA00009850"/>
    </source>
</evidence>
<accession>A0A419NCP4</accession>
<dbReference type="NCBIfam" id="TIGR02962">
    <property type="entry name" value="hdxy_isourate"/>
    <property type="match status" value="1"/>
</dbReference>
<dbReference type="CDD" id="cd05822">
    <property type="entry name" value="TLP_HIUase"/>
    <property type="match status" value="1"/>
</dbReference>
<dbReference type="EC" id="3.5.2.17" evidence="5 10"/>
<proteinExistence type="inferred from homology"/>
<evidence type="ECO:0000256" key="4">
    <source>
        <dbReference type="ARBA" id="ARBA00011881"/>
    </source>
</evidence>
<dbReference type="Proteomes" id="UP000284908">
    <property type="component" value="Unassembled WGS sequence"/>
</dbReference>
<evidence type="ECO:0000256" key="1">
    <source>
        <dbReference type="ARBA" id="ARBA00001043"/>
    </source>
</evidence>
<reference evidence="12 13" key="1">
    <citation type="submission" date="2018-09" db="EMBL/GenBank/DDBJ databases">
        <authorList>
            <person name="Le Fleche-Mateos A."/>
        </authorList>
    </citation>
    <scope>NUCLEOTIDE SEQUENCE [LARGE SCALE GENOMIC DNA]</scope>
    <source>
        <strain evidence="12 13">DSM 27399</strain>
    </source>
</reference>
<name>A0A419NCP4_9GAMM</name>
<dbReference type="InterPro" id="IPR023418">
    <property type="entry name" value="Thyroxine_BS"/>
</dbReference>
<comment type="subunit">
    <text evidence="4 10">Homotetramer.</text>
</comment>
<dbReference type="PRINTS" id="PR00189">
    <property type="entry name" value="TRNSTHYRETIN"/>
</dbReference>
<dbReference type="PROSITE" id="PS00768">
    <property type="entry name" value="TRANSTHYRETIN_1"/>
    <property type="match status" value="1"/>
</dbReference>
<dbReference type="SUPFAM" id="SSF49472">
    <property type="entry name" value="Transthyretin (synonym: prealbumin)"/>
    <property type="match status" value="1"/>
</dbReference>
<feature type="binding site" evidence="9">
    <location>
        <position position="45"/>
    </location>
    <ligand>
        <name>substrate</name>
    </ligand>
</feature>
<comment type="similarity">
    <text evidence="3 10">Belongs to the transthyretin family. 5-hydroxyisourate hydrolase subfamily.</text>
</comment>
<dbReference type="RefSeq" id="WP_120131811.1">
    <property type="nucleotide sequence ID" value="NZ_RAHH01000005.1"/>
</dbReference>
<dbReference type="EMBL" id="RAHH01000005">
    <property type="protein sequence ID" value="RJT46126.1"/>
    <property type="molecule type" value="Genomic_DNA"/>
</dbReference>
<organism evidence="12 13">
    <name type="scientific">Rahnella woolbedingensis</name>
    <dbReference type="NCBI Taxonomy" id="1510574"/>
    <lineage>
        <taxon>Bacteria</taxon>
        <taxon>Pseudomonadati</taxon>
        <taxon>Pseudomonadota</taxon>
        <taxon>Gammaproteobacteria</taxon>
        <taxon>Enterobacterales</taxon>
        <taxon>Yersiniaceae</taxon>
        <taxon>Rahnella</taxon>
    </lineage>
</organism>
<dbReference type="Gene3D" id="2.60.40.180">
    <property type="entry name" value="Transthyretin/hydroxyisourate hydrolase domain"/>
    <property type="match status" value="1"/>
</dbReference>
<gene>
    <name evidence="12" type="primary">uraH</name>
    <name evidence="12" type="ORF">D6C13_05490</name>
</gene>
<dbReference type="Pfam" id="PF00576">
    <property type="entry name" value="Transthyretin"/>
    <property type="match status" value="1"/>
</dbReference>
<evidence type="ECO:0000256" key="10">
    <source>
        <dbReference type="RuleBase" id="RU361270"/>
    </source>
</evidence>
<feature type="domain" description="Transthyretin/hydroxyisourate hydrolase" evidence="11">
    <location>
        <begin position="4"/>
        <end position="110"/>
    </location>
</feature>
<evidence type="ECO:0000259" key="11">
    <source>
        <dbReference type="Pfam" id="PF00576"/>
    </source>
</evidence>
<sequence>MTRITTHILDTSLGQPAANVRVWLESLEGQKITVISESQTDADGRAAKLTPEPVACGHYRLCADIGAYFKATGRDTLYHSAIIDVMIDGEQDHYHLPLLISAYSYSTYRGS</sequence>
<evidence type="ECO:0000256" key="9">
    <source>
        <dbReference type="PIRSR" id="PIRSR600895-51"/>
    </source>
</evidence>
<keyword evidence="13" id="KW-1185">Reference proteome</keyword>
<dbReference type="PANTHER" id="PTHR10395">
    <property type="entry name" value="URICASE AND TRANSTHYRETIN-RELATED"/>
    <property type="match status" value="1"/>
</dbReference>
<evidence type="ECO:0000256" key="7">
    <source>
        <dbReference type="ARBA" id="ARBA00022631"/>
    </source>
</evidence>
<dbReference type="InterPro" id="IPR023416">
    <property type="entry name" value="Transthyretin/HIU_hydrolase_d"/>
</dbReference>
<evidence type="ECO:0000256" key="2">
    <source>
        <dbReference type="ARBA" id="ARBA00002704"/>
    </source>
</evidence>
<dbReference type="GO" id="GO:0033971">
    <property type="term" value="F:hydroxyisourate hydrolase activity"/>
    <property type="evidence" value="ECO:0007669"/>
    <property type="project" value="UniProtKB-EC"/>
</dbReference>
<dbReference type="OrthoDB" id="9792386at2"/>
<dbReference type="InterPro" id="IPR036817">
    <property type="entry name" value="Transthyretin/HIU_hydrolase_sf"/>
</dbReference>
<dbReference type="AlphaFoldDB" id="A0A419NCP4"/>
<feature type="binding site" evidence="9">
    <location>
        <position position="108"/>
    </location>
    <ligand>
        <name>substrate</name>
    </ligand>
</feature>
<dbReference type="GO" id="GO:0006144">
    <property type="term" value="P:purine nucleobase metabolic process"/>
    <property type="evidence" value="ECO:0007669"/>
    <property type="project" value="UniProtKB-KW"/>
</dbReference>
<dbReference type="PANTHER" id="PTHR10395:SF7">
    <property type="entry name" value="5-HYDROXYISOURATE HYDROLASE"/>
    <property type="match status" value="1"/>
</dbReference>
<comment type="function">
    <text evidence="2">Catalyzes the hydrolysis of 5-hydroxyisourate (HIU) to 2-oxo-4-hydroxy-4-carboxy-5-ureidoimidazoline (OHCU).</text>
</comment>
<keyword evidence="8 10" id="KW-0378">Hydrolase</keyword>
<evidence type="ECO:0000313" key="13">
    <source>
        <dbReference type="Proteomes" id="UP000284908"/>
    </source>
</evidence>
<evidence type="ECO:0000313" key="12">
    <source>
        <dbReference type="EMBL" id="RJT46126.1"/>
    </source>
</evidence>
<keyword evidence="7 10" id="KW-0659">Purine metabolism</keyword>
<dbReference type="InterPro" id="IPR000895">
    <property type="entry name" value="Transthyretin/HIU_hydrolase"/>
</dbReference>